<dbReference type="GO" id="GO:0003700">
    <property type="term" value="F:DNA-binding transcription factor activity"/>
    <property type="evidence" value="ECO:0007669"/>
    <property type="project" value="TreeGrafter"/>
</dbReference>
<dbReference type="Proteomes" id="UP000587477">
    <property type="component" value="Chromosome"/>
</dbReference>
<evidence type="ECO:0000259" key="4">
    <source>
        <dbReference type="PROSITE" id="PS51077"/>
    </source>
</evidence>
<feature type="domain" description="HTH iclR-type" evidence="4">
    <location>
        <begin position="15"/>
        <end position="75"/>
    </location>
</feature>
<evidence type="ECO:0000256" key="3">
    <source>
        <dbReference type="ARBA" id="ARBA00023163"/>
    </source>
</evidence>
<dbReference type="EMBL" id="CP063687">
    <property type="protein sequence ID" value="QOY26301.1"/>
    <property type="molecule type" value="Genomic_DNA"/>
</dbReference>
<dbReference type="PROSITE" id="PS51077">
    <property type="entry name" value="HTH_ICLR"/>
    <property type="match status" value="1"/>
</dbReference>
<gene>
    <name evidence="6" type="primary">kipR</name>
    <name evidence="6" type="ORF">BACVE_001264</name>
</gene>
<dbReference type="GO" id="GO:0045892">
    <property type="term" value="P:negative regulation of DNA-templated transcription"/>
    <property type="evidence" value="ECO:0007669"/>
    <property type="project" value="TreeGrafter"/>
</dbReference>
<dbReference type="Gene3D" id="3.30.450.40">
    <property type="match status" value="1"/>
</dbReference>
<feature type="domain" description="IclR-ED" evidence="5">
    <location>
        <begin position="76"/>
        <end position="259"/>
    </location>
</feature>
<protein>
    <submittedName>
        <fullName evidence="6">HTH-type transcriptional regulator KipR</fullName>
    </submittedName>
</protein>
<dbReference type="AlphaFoldDB" id="A0A7W4LUF7"/>
<evidence type="ECO:0000256" key="1">
    <source>
        <dbReference type="ARBA" id="ARBA00023015"/>
    </source>
</evidence>
<dbReference type="PROSITE" id="PS51078">
    <property type="entry name" value="ICLR_ED"/>
    <property type="match status" value="1"/>
</dbReference>
<dbReference type="Pfam" id="PF01614">
    <property type="entry name" value="IclR_C"/>
    <property type="match status" value="1"/>
</dbReference>
<dbReference type="InterPro" id="IPR036388">
    <property type="entry name" value="WH-like_DNA-bd_sf"/>
</dbReference>
<dbReference type="SUPFAM" id="SSF55781">
    <property type="entry name" value="GAF domain-like"/>
    <property type="match status" value="1"/>
</dbReference>
<dbReference type="Pfam" id="PF09339">
    <property type="entry name" value="HTH_IclR"/>
    <property type="match status" value="1"/>
</dbReference>
<dbReference type="InterPro" id="IPR036390">
    <property type="entry name" value="WH_DNA-bd_sf"/>
</dbReference>
<sequence length="259" mass="28796">MADLTKGLKTMENKNKTVIKSMELLHLFLTEPSLSLNELVSLSEMPKTSVHRMASSLEETGFLTRAADGRYQLGLIFLQFGQLVSERLDIRKIAKPIMEELCSEVDEAVQLIMRDGDEAIYVEKIEGTQTVRLYTAIGRRSPLYAGACARSILSFLPKEEIDTYIQKTKLAAIASGTMTDRAELLQSIERSLQSGYTISYSELEDYTAAIGAPIFNHEGKVAAGISIAGFEARFSEDRLPYLTEKVKNAAQHISEKLGY</sequence>
<keyword evidence="2" id="KW-0238">DNA-binding</keyword>
<reference evidence="7" key="1">
    <citation type="submission" date="2020-10" db="EMBL/GenBank/DDBJ databases">
        <title>Complete genome sequence of Bacillus velezensis NST6.</title>
        <authorList>
            <person name="Choi J."/>
        </authorList>
    </citation>
    <scope>NUCLEOTIDE SEQUENCE [LARGE SCALE GENOMIC DNA]</scope>
    <source>
        <strain evidence="7">NST6</strain>
    </source>
</reference>
<keyword evidence="3" id="KW-0804">Transcription</keyword>
<dbReference type="InterPro" id="IPR014757">
    <property type="entry name" value="Tscrpt_reg_IclR_C"/>
</dbReference>
<accession>A0A7W4LUF7</accession>
<dbReference type="InterPro" id="IPR005471">
    <property type="entry name" value="Tscrpt_reg_IclR_N"/>
</dbReference>
<dbReference type="SMART" id="SM00346">
    <property type="entry name" value="HTH_ICLR"/>
    <property type="match status" value="1"/>
</dbReference>
<dbReference type="InterPro" id="IPR050707">
    <property type="entry name" value="HTH_MetabolicPath_Reg"/>
</dbReference>
<dbReference type="SUPFAM" id="SSF46785">
    <property type="entry name" value="Winged helix' DNA-binding domain"/>
    <property type="match status" value="1"/>
</dbReference>
<name>A0A7W4LUF7_BACVE</name>
<evidence type="ECO:0000313" key="6">
    <source>
        <dbReference type="EMBL" id="QOY26301.1"/>
    </source>
</evidence>
<organism evidence="6 7">
    <name type="scientific">Bacillus velezensis</name>
    <dbReference type="NCBI Taxonomy" id="492670"/>
    <lineage>
        <taxon>Bacteria</taxon>
        <taxon>Bacillati</taxon>
        <taxon>Bacillota</taxon>
        <taxon>Bacilli</taxon>
        <taxon>Bacillales</taxon>
        <taxon>Bacillaceae</taxon>
        <taxon>Bacillus</taxon>
        <taxon>Bacillus amyloliquefaciens group</taxon>
    </lineage>
</organism>
<proteinExistence type="predicted"/>
<dbReference type="InterPro" id="IPR029016">
    <property type="entry name" value="GAF-like_dom_sf"/>
</dbReference>
<dbReference type="GO" id="GO:0003677">
    <property type="term" value="F:DNA binding"/>
    <property type="evidence" value="ECO:0007669"/>
    <property type="project" value="UniProtKB-KW"/>
</dbReference>
<evidence type="ECO:0000256" key="2">
    <source>
        <dbReference type="ARBA" id="ARBA00023125"/>
    </source>
</evidence>
<dbReference type="PANTHER" id="PTHR30136">
    <property type="entry name" value="HELIX-TURN-HELIX TRANSCRIPTIONAL REGULATOR, ICLR FAMILY"/>
    <property type="match status" value="1"/>
</dbReference>
<evidence type="ECO:0000259" key="5">
    <source>
        <dbReference type="PROSITE" id="PS51078"/>
    </source>
</evidence>
<keyword evidence="1" id="KW-0805">Transcription regulation</keyword>
<evidence type="ECO:0000313" key="7">
    <source>
        <dbReference type="Proteomes" id="UP000587477"/>
    </source>
</evidence>
<dbReference type="PANTHER" id="PTHR30136:SF24">
    <property type="entry name" value="HTH-TYPE TRANSCRIPTIONAL REPRESSOR ALLR"/>
    <property type="match status" value="1"/>
</dbReference>
<dbReference type="Gene3D" id="1.10.10.10">
    <property type="entry name" value="Winged helix-like DNA-binding domain superfamily/Winged helix DNA-binding domain"/>
    <property type="match status" value="1"/>
</dbReference>